<dbReference type="GO" id="GO:0006883">
    <property type="term" value="P:intracellular sodium ion homeostasis"/>
    <property type="evidence" value="ECO:0007669"/>
    <property type="project" value="TreeGrafter"/>
</dbReference>
<evidence type="ECO:0000259" key="10">
    <source>
        <dbReference type="SMART" id="SM00831"/>
    </source>
</evidence>
<dbReference type="GO" id="GO:1902600">
    <property type="term" value="P:proton transmembrane transport"/>
    <property type="evidence" value="ECO:0007669"/>
    <property type="project" value="TreeGrafter"/>
</dbReference>
<evidence type="ECO:0000256" key="1">
    <source>
        <dbReference type="ARBA" id="ARBA00004141"/>
    </source>
</evidence>
<keyword evidence="6" id="KW-1278">Translocase</keyword>
<evidence type="ECO:0000256" key="2">
    <source>
        <dbReference type="ARBA" id="ARBA00005675"/>
    </source>
</evidence>
<dbReference type="Pfam" id="PF00122">
    <property type="entry name" value="E1-E2_ATPase"/>
    <property type="match status" value="1"/>
</dbReference>
<comment type="similarity">
    <text evidence="2">Belongs to the cation transport ATPase (P-type) (TC 3.A.3) family. Type IIA subfamily.</text>
</comment>
<keyword evidence="7 9" id="KW-1133">Transmembrane helix</keyword>
<evidence type="ECO:0000313" key="12">
    <source>
        <dbReference type="Proteomes" id="UP000271624"/>
    </source>
</evidence>
<dbReference type="InterPro" id="IPR023299">
    <property type="entry name" value="ATPase_P-typ_cyto_dom_N"/>
</dbReference>
<dbReference type="SUPFAM" id="SSF81660">
    <property type="entry name" value="Metal cation-transporting ATPase, ATP-binding domain N"/>
    <property type="match status" value="1"/>
</dbReference>
<dbReference type="InterPro" id="IPR006068">
    <property type="entry name" value="ATPase_P-typ_cation-transptr_C"/>
</dbReference>
<dbReference type="Pfam" id="PF00690">
    <property type="entry name" value="Cation_ATPase_N"/>
    <property type="match status" value="1"/>
</dbReference>
<dbReference type="Gene3D" id="1.20.1110.10">
    <property type="entry name" value="Calcium-transporting ATPase, transmembrane domain"/>
    <property type="match status" value="1"/>
</dbReference>
<reference evidence="11" key="2">
    <citation type="journal article" date="2019" name="Genome Biol. Evol.">
        <title>Day and night: Metabolic profiles and evolutionary relationships of six axenic non-marine cyanobacteria.</title>
        <authorList>
            <person name="Will S.E."/>
            <person name="Henke P."/>
            <person name="Boedeker C."/>
            <person name="Huang S."/>
            <person name="Brinkmann H."/>
            <person name="Rohde M."/>
            <person name="Jarek M."/>
            <person name="Friedl T."/>
            <person name="Seufert S."/>
            <person name="Schumacher M."/>
            <person name="Overmann J."/>
            <person name="Neumann-Schaal M."/>
            <person name="Petersen J."/>
        </authorList>
    </citation>
    <scope>NUCLEOTIDE SEQUENCE [LARGE SCALE GENOMIC DNA]</scope>
    <source>
        <strain evidence="11">PCC 7102</strain>
    </source>
</reference>
<evidence type="ECO:0000313" key="11">
    <source>
        <dbReference type="EMBL" id="RUT05682.1"/>
    </source>
</evidence>
<dbReference type="Pfam" id="PF13246">
    <property type="entry name" value="Cation_ATPase"/>
    <property type="match status" value="1"/>
</dbReference>
<keyword evidence="4" id="KW-0547">Nucleotide-binding</keyword>
<dbReference type="InterPro" id="IPR004014">
    <property type="entry name" value="ATPase_P-typ_cation-transptr_N"/>
</dbReference>
<feature type="transmembrane region" description="Helical" evidence="9">
    <location>
        <begin position="848"/>
        <end position="872"/>
    </location>
</feature>
<dbReference type="InterPro" id="IPR059000">
    <property type="entry name" value="ATPase_P-type_domA"/>
</dbReference>
<evidence type="ECO:0000256" key="3">
    <source>
        <dbReference type="ARBA" id="ARBA00022692"/>
    </source>
</evidence>
<dbReference type="GO" id="GO:0036376">
    <property type="term" value="P:sodium ion export across plasma membrane"/>
    <property type="evidence" value="ECO:0007669"/>
    <property type="project" value="TreeGrafter"/>
</dbReference>
<dbReference type="SUPFAM" id="SSF56784">
    <property type="entry name" value="HAD-like"/>
    <property type="match status" value="1"/>
</dbReference>
<name>A0A433VHW6_9CYAN</name>
<dbReference type="InterPro" id="IPR050510">
    <property type="entry name" value="Cation_transp_ATPase_P-type"/>
</dbReference>
<keyword evidence="8 9" id="KW-0472">Membrane</keyword>
<dbReference type="Proteomes" id="UP000271624">
    <property type="component" value="Unassembled WGS sequence"/>
</dbReference>
<evidence type="ECO:0000256" key="8">
    <source>
        <dbReference type="ARBA" id="ARBA00023136"/>
    </source>
</evidence>
<comment type="subcellular location">
    <subcellularLocation>
        <location evidence="1">Membrane</location>
        <topology evidence="1">Multi-pass membrane protein</topology>
    </subcellularLocation>
</comment>
<dbReference type="FunFam" id="3.40.50.1000:FF:000001">
    <property type="entry name" value="Phospholipid-transporting ATPase IC"/>
    <property type="match status" value="1"/>
</dbReference>
<dbReference type="AlphaFoldDB" id="A0A433VHW6"/>
<dbReference type="PRINTS" id="PR00119">
    <property type="entry name" value="CATATPASE"/>
</dbReference>
<feature type="transmembrane region" description="Helical" evidence="9">
    <location>
        <begin position="884"/>
        <end position="901"/>
    </location>
</feature>
<dbReference type="SUPFAM" id="SSF81665">
    <property type="entry name" value="Calcium ATPase, transmembrane domain M"/>
    <property type="match status" value="1"/>
</dbReference>
<protein>
    <submittedName>
        <fullName evidence="11">ATPase</fullName>
    </submittedName>
</protein>
<keyword evidence="12" id="KW-1185">Reference proteome</keyword>
<evidence type="ECO:0000256" key="9">
    <source>
        <dbReference type="SAM" id="Phobius"/>
    </source>
</evidence>
<proteinExistence type="inferred from homology"/>
<dbReference type="OrthoDB" id="499166at2"/>
<dbReference type="RefSeq" id="WP_127082136.1">
    <property type="nucleotide sequence ID" value="NZ_RSCL01000008.1"/>
</dbReference>
<dbReference type="Gene3D" id="2.70.150.10">
    <property type="entry name" value="Calcium-transporting ATPase, cytoplasmic transduction domain A"/>
    <property type="match status" value="1"/>
</dbReference>
<evidence type="ECO:0000256" key="4">
    <source>
        <dbReference type="ARBA" id="ARBA00022741"/>
    </source>
</evidence>
<dbReference type="Gene3D" id="3.40.1110.10">
    <property type="entry name" value="Calcium-transporting ATPase, cytoplasmic domain N"/>
    <property type="match status" value="1"/>
</dbReference>
<feature type="transmembrane region" description="Helical" evidence="9">
    <location>
        <begin position="913"/>
        <end position="933"/>
    </location>
</feature>
<dbReference type="InterPro" id="IPR036412">
    <property type="entry name" value="HAD-like_sf"/>
</dbReference>
<feature type="transmembrane region" description="Helical" evidence="9">
    <location>
        <begin position="751"/>
        <end position="772"/>
    </location>
</feature>
<dbReference type="SMART" id="SM00831">
    <property type="entry name" value="Cation_ATPase_N"/>
    <property type="match status" value="1"/>
</dbReference>
<dbReference type="GO" id="GO:1990573">
    <property type="term" value="P:potassium ion import across plasma membrane"/>
    <property type="evidence" value="ECO:0007669"/>
    <property type="project" value="TreeGrafter"/>
</dbReference>
<dbReference type="EMBL" id="RSCL01000008">
    <property type="protein sequence ID" value="RUT05682.1"/>
    <property type="molecule type" value="Genomic_DNA"/>
</dbReference>
<dbReference type="InterPro" id="IPR018303">
    <property type="entry name" value="ATPase_P-typ_P_site"/>
</dbReference>
<gene>
    <name evidence="11" type="ORF">DSM106972_036890</name>
</gene>
<dbReference type="GO" id="GO:0005886">
    <property type="term" value="C:plasma membrane"/>
    <property type="evidence" value="ECO:0007669"/>
    <property type="project" value="TreeGrafter"/>
</dbReference>
<organism evidence="11 12">
    <name type="scientific">Dulcicalothrix desertica PCC 7102</name>
    <dbReference type="NCBI Taxonomy" id="232991"/>
    <lineage>
        <taxon>Bacteria</taxon>
        <taxon>Bacillati</taxon>
        <taxon>Cyanobacteriota</taxon>
        <taxon>Cyanophyceae</taxon>
        <taxon>Nostocales</taxon>
        <taxon>Calotrichaceae</taxon>
        <taxon>Dulcicalothrix</taxon>
    </lineage>
</organism>
<feature type="transmembrane region" description="Helical" evidence="9">
    <location>
        <begin position="78"/>
        <end position="111"/>
    </location>
</feature>
<feature type="transmembrane region" description="Helical" evidence="9">
    <location>
        <begin position="823"/>
        <end position="842"/>
    </location>
</feature>
<dbReference type="InterPro" id="IPR023298">
    <property type="entry name" value="ATPase_P-typ_TM_dom_sf"/>
</dbReference>
<dbReference type="PANTHER" id="PTHR43294:SF20">
    <property type="entry name" value="P-TYPE ATPASE"/>
    <property type="match status" value="1"/>
</dbReference>
<dbReference type="PROSITE" id="PS00154">
    <property type="entry name" value="ATPASE_E1_E2"/>
    <property type="match status" value="1"/>
</dbReference>
<dbReference type="PANTHER" id="PTHR43294">
    <property type="entry name" value="SODIUM/POTASSIUM-TRANSPORTING ATPASE SUBUNIT ALPHA"/>
    <property type="match status" value="1"/>
</dbReference>
<feature type="transmembrane region" description="Helical" evidence="9">
    <location>
        <begin position="778"/>
        <end position="799"/>
    </location>
</feature>
<accession>A0A433VHW6</accession>
<dbReference type="PRINTS" id="PR00120">
    <property type="entry name" value="HATPASE"/>
</dbReference>
<feature type="domain" description="Cation-transporting P-type ATPase N-terminal" evidence="10">
    <location>
        <begin position="20"/>
        <end position="94"/>
    </location>
</feature>
<dbReference type="InterPro" id="IPR001757">
    <property type="entry name" value="P_typ_ATPase"/>
</dbReference>
<dbReference type="InterPro" id="IPR008250">
    <property type="entry name" value="ATPase_P-typ_transduc_dom_A_sf"/>
</dbReference>
<dbReference type="SUPFAM" id="SSF81653">
    <property type="entry name" value="Calcium ATPase, transduction domain A"/>
    <property type="match status" value="1"/>
</dbReference>
<dbReference type="NCBIfam" id="TIGR01494">
    <property type="entry name" value="ATPase_P-type"/>
    <property type="match status" value="2"/>
</dbReference>
<dbReference type="Gene3D" id="3.40.50.1000">
    <property type="entry name" value="HAD superfamily/HAD-like"/>
    <property type="match status" value="1"/>
</dbReference>
<dbReference type="Pfam" id="PF00689">
    <property type="entry name" value="Cation_ATPase_C"/>
    <property type="match status" value="1"/>
</dbReference>
<sequence length="940" mass="102838">MATINIEKPVTGMHPLTDTKWHHIELEEVASLLQTNLQQGLESTEISSRQALYGINELTAKPPTSLWLRLLIQSKQPFLYILLIAGFINIVLGYWANTAVILGVIVINVIVSYVRELKAEKTISILDQALTIKAVVVRDGKKCCIPAKELTPGDLVLLASGNKVPADLRLISANNLQVDQFALTKESLPVSKNVKLLDVNENTSLSQRTNIVYAGSFVTFGEGSGIVIDIGNNTQLGLISESISARPSLDTPLTRKLNKFTQILTYIILSLASFTFVFGIGLGRPWGEMFNAAVAASVSAIPYSLPVVITIIFAIGIERMARRHIIIRKLPAIDSLINATVICSDKTGTLTENQMTVKYIYAGEQQYTVGGIGYNLKGTIWQSGNLQPVHLGGRFLYNNTDLRTTIFDSNGTDVTTNSSDNKYESHIALRECLVAGLLCNDSHLEPKGNQWVVVGDSTEGALVVSARKAGLSQSKQREAMPRLNIIPFEAKYQYMATLHGMGNLQSNHNKINKTIYIKGSVEAILSRSKQTLDKNGNLVPLNSTFIEQEAEMMAKQGFRVLAFAKKIVDSDCNFITHDSITSGLIFLGLQGMIDVPKQEVFAAIKFCHSAAIRVQMITGEDIITAVAVGYKLGLGQNGEITAFKGQEVAVMNDAKLEAAAETGVVFARIAPEQKLHLVKALQAKGKIVAVTGNSVNDALALKLADIAIAMGKAGTDVAKEAADILLMDDNFASITTAVEEGRSIYQNLHKAIAFILPVCSSESMTVFIAVLVSLQLPILPIQILWLSIVNVIMTVSLAFEPKSNDLMKQPLRNWSEALLSKKLLWRLLLVSALNWIVVFGMFEWAYRAFLDVAVARTMAIQALILVRIVYLLTISQWGRSFSSLGIFASIILQIVFSQWDVMNTLFATAPLNLIQLLICFIPVLLMIPVAILANRLNPID</sequence>
<dbReference type="GO" id="GO:0005524">
    <property type="term" value="F:ATP binding"/>
    <property type="evidence" value="ECO:0007669"/>
    <property type="project" value="UniProtKB-KW"/>
</dbReference>
<reference evidence="11" key="1">
    <citation type="submission" date="2018-12" db="EMBL/GenBank/DDBJ databases">
        <authorList>
            <person name="Will S."/>
            <person name="Neumann-Schaal M."/>
            <person name="Henke P."/>
        </authorList>
    </citation>
    <scope>NUCLEOTIDE SEQUENCE</scope>
    <source>
        <strain evidence="11">PCC 7102</strain>
    </source>
</reference>
<keyword evidence="3 9" id="KW-0812">Transmembrane</keyword>
<feature type="transmembrane region" description="Helical" evidence="9">
    <location>
        <begin position="294"/>
        <end position="317"/>
    </location>
</feature>
<evidence type="ECO:0000256" key="6">
    <source>
        <dbReference type="ARBA" id="ARBA00022967"/>
    </source>
</evidence>
<dbReference type="InterPro" id="IPR023214">
    <property type="entry name" value="HAD_sf"/>
</dbReference>
<evidence type="ECO:0000256" key="5">
    <source>
        <dbReference type="ARBA" id="ARBA00022840"/>
    </source>
</evidence>
<keyword evidence="5" id="KW-0067">ATP-binding</keyword>
<evidence type="ECO:0000256" key="7">
    <source>
        <dbReference type="ARBA" id="ARBA00022989"/>
    </source>
</evidence>
<dbReference type="GO" id="GO:0005391">
    <property type="term" value="F:P-type sodium:potassium-exchanging transporter activity"/>
    <property type="evidence" value="ECO:0007669"/>
    <property type="project" value="TreeGrafter"/>
</dbReference>
<dbReference type="GO" id="GO:0016887">
    <property type="term" value="F:ATP hydrolysis activity"/>
    <property type="evidence" value="ECO:0007669"/>
    <property type="project" value="InterPro"/>
</dbReference>
<feature type="transmembrane region" description="Helical" evidence="9">
    <location>
        <begin position="263"/>
        <end position="282"/>
    </location>
</feature>
<comment type="caution">
    <text evidence="11">The sequence shown here is derived from an EMBL/GenBank/DDBJ whole genome shotgun (WGS) entry which is preliminary data.</text>
</comment>
<dbReference type="GO" id="GO:0030007">
    <property type="term" value="P:intracellular potassium ion homeostasis"/>
    <property type="evidence" value="ECO:0007669"/>
    <property type="project" value="TreeGrafter"/>
</dbReference>